<organism evidence="3">
    <name type="scientific">Gongylonema pulchrum</name>
    <dbReference type="NCBI Taxonomy" id="637853"/>
    <lineage>
        <taxon>Eukaryota</taxon>
        <taxon>Metazoa</taxon>
        <taxon>Ecdysozoa</taxon>
        <taxon>Nematoda</taxon>
        <taxon>Chromadorea</taxon>
        <taxon>Rhabditida</taxon>
        <taxon>Spirurina</taxon>
        <taxon>Spiruromorpha</taxon>
        <taxon>Spiruroidea</taxon>
        <taxon>Gongylonematidae</taxon>
        <taxon>Gongylonema</taxon>
    </lineage>
</organism>
<dbReference type="GO" id="GO:0008270">
    <property type="term" value="F:zinc ion binding"/>
    <property type="evidence" value="ECO:0007669"/>
    <property type="project" value="TreeGrafter"/>
</dbReference>
<dbReference type="GO" id="GO:0042277">
    <property type="term" value="F:peptide binding"/>
    <property type="evidence" value="ECO:0007669"/>
    <property type="project" value="TreeGrafter"/>
</dbReference>
<dbReference type="InterPro" id="IPR027268">
    <property type="entry name" value="Peptidase_M4/M1_CTD_sf"/>
</dbReference>
<sequence length="187" mass="22084">MTRKYSGTEFANRRLKVPHPGKSCYGCVFEQLLSRRITSSVSVTSPPYQDVAPELDCNYLTSHKYRNADHDDLWNALNTAVPDSLLSWDDEKLDIRDFASKWTQQARNFFLFSQIAREKRTRMKAHKSLSSKLLYAKTTLQMGYPVVEVRRIDEKRVELHQKRFKWDETALEREQFRNARFWCVIDA</sequence>
<reference evidence="3" key="1">
    <citation type="submission" date="2016-06" db="UniProtKB">
        <authorList>
            <consortium name="WormBaseParasite"/>
        </authorList>
    </citation>
    <scope>IDENTIFICATION</scope>
</reference>
<dbReference type="AlphaFoldDB" id="A0A183DGM1"/>
<dbReference type="InterPro" id="IPR050344">
    <property type="entry name" value="Peptidase_M1_aminopeptidases"/>
</dbReference>
<dbReference type="PANTHER" id="PTHR11533">
    <property type="entry name" value="PROTEASE M1 ZINC METALLOPROTEASE"/>
    <property type="match status" value="1"/>
</dbReference>
<dbReference type="GO" id="GO:0005615">
    <property type="term" value="C:extracellular space"/>
    <property type="evidence" value="ECO:0007669"/>
    <property type="project" value="TreeGrafter"/>
</dbReference>
<evidence type="ECO:0000313" key="3">
    <source>
        <dbReference type="WBParaSite" id="GPUH_0000787101-mRNA-1"/>
    </source>
</evidence>
<protein>
    <submittedName>
        <fullName evidence="3">Site-specific DNA-methyltransferase (cytosine-N(4)-specific)</fullName>
    </submittedName>
</protein>
<name>A0A183DGM1_9BILA</name>
<gene>
    <name evidence="1" type="ORF">GPUH_LOCUS7863</name>
</gene>
<dbReference type="Gene3D" id="1.10.390.10">
    <property type="entry name" value="Neutral Protease Domain 2"/>
    <property type="match status" value="1"/>
</dbReference>
<evidence type="ECO:0000313" key="1">
    <source>
        <dbReference type="EMBL" id="VDK59927.1"/>
    </source>
</evidence>
<proteinExistence type="predicted"/>
<dbReference type="GO" id="GO:0043171">
    <property type="term" value="P:peptide catabolic process"/>
    <property type="evidence" value="ECO:0007669"/>
    <property type="project" value="TreeGrafter"/>
</dbReference>
<dbReference type="Proteomes" id="UP000271098">
    <property type="component" value="Unassembled WGS sequence"/>
</dbReference>
<dbReference type="GO" id="GO:0070006">
    <property type="term" value="F:metalloaminopeptidase activity"/>
    <property type="evidence" value="ECO:0007669"/>
    <property type="project" value="TreeGrafter"/>
</dbReference>
<dbReference type="EMBL" id="UYRT01021408">
    <property type="protein sequence ID" value="VDK59927.1"/>
    <property type="molecule type" value="Genomic_DNA"/>
</dbReference>
<dbReference type="GO" id="GO:0005737">
    <property type="term" value="C:cytoplasm"/>
    <property type="evidence" value="ECO:0007669"/>
    <property type="project" value="TreeGrafter"/>
</dbReference>
<evidence type="ECO:0000313" key="2">
    <source>
        <dbReference type="Proteomes" id="UP000271098"/>
    </source>
</evidence>
<dbReference type="GO" id="GO:0016020">
    <property type="term" value="C:membrane"/>
    <property type="evidence" value="ECO:0007669"/>
    <property type="project" value="TreeGrafter"/>
</dbReference>
<dbReference type="WBParaSite" id="GPUH_0000787101-mRNA-1">
    <property type="protein sequence ID" value="GPUH_0000787101-mRNA-1"/>
    <property type="gene ID" value="GPUH_0000787101"/>
</dbReference>
<dbReference type="PANTHER" id="PTHR11533:SF299">
    <property type="entry name" value="AMINOPEPTIDASE"/>
    <property type="match status" value="1"/>
</dbReference>
<keyword evidence="2" id="KW-1185">Reference proteome</keyword>
<dbReference type="GO" id="GO:0006508">
    <property type="term" value="P:proteolysis"/>
    <property type="evidence" value="ECO:0007669"/>
    <property type="project" value="TreeGrafter"/>
</dbReference>
<reference evidence="1 2" key="2">
    <citation type="submission" date="2018-11" db="EMBL/GenBank/DDBJ databases">
        <authorList>
            <consortium name="Pathogen Informatics"/>
        </authorList>
    </citation>
    <scope>NUCLEOTIDE SEQUENCE [LARGE SCALE GENOMIC DNA]</scope>
</reference>
<accession>A0A183DGM1</accession>
<dbReference type="OrthoDB" id="10031169at2759"/>